<organism evidence="1">
    <name type="scientific">Rodentolepis nana</name>
    <name type="common">Dwarf tapeworm</name>
    <name type="synonym">Hymenolepis nana</name>
    <dbReference type="NCBI Taxonomy" id="102285"/>
    <lineage>
        <taxon>Eukaryota</taxon>
        <taxon>Metazoa</taxon>
        <taxon>Spiralia</taxon>
        <taxon>Lophotrochozoa</taxon>
        <taxon>Platyhelminthes</taxon>
        <taxon>Cestoda</taxon>
        <taxon>Eucestoda</taxon>
        <taxon>Cyclophyllidea</taxon>
        <taxon>Hymenolepididae</taxon>
        <taxon>Rodentolepis</taxon>
    </lineage>
</organism>
<protein>
    <submittedName>
        <fullName evidence="1">Transposase</fullName>
    </submittedName>
</protein>
<accession>A0A0R3TI91</accession>
<name>A0A0R3TI91_RODNA</name>
<reference evidence="1" key="1">
    <citation type="submission" date="2017-02" db="UniProtKB">
        <authorList>
            <consortium name="WormBaseParasite"/>
        </authorList>
    </citation>
    <scope>IDENTIFICATION</scope>
</reference>
<dbReference type="WBParaSite" id="HNAJ_0000678201-mRNA-1">
    <property type="protein sequence ID" value="HNAJ_0000678201-mRNA-1"/>
    <property type="gene ID" value="HNAJ_0000678201"/>
</dbReference>
<sequence>LVNGTSRCFTRWQNNQHFCPMEALISKRIIEARLLRTCIILDH</sequence>
<dbReference type="AlphaFoldDB" id="A0A0R3TI91"/>
<proteinExistence type="predicted"/>
<evidence type="ECO:0000313" key="1">
    <source>
        <dbReference type="WBParaSite" id="HNAJ_0000678201-mRNA-1"/>
    </source>
</evidence>